<dbReference type="InterPro" id="IPR050553">
    <property type="entry name" value="Thioredoxin_ResA/DsbE_sf"/>
</dbReference>
<dbReference type="PANTHER" id="PTHR42852:SF6">
    <property type="entry name" value="THIOL:DISULFIDE INTERCHANGE PROTEIN DSBE"/>
    <property type="match status" value="1"/>
</dbReference>
<dbReference type="GO" id="GO:0005886">
    <property type="term" value="C:plasma membrane"/>
    <property type="evidence" value="ECO:0007669"/>
    <property type="project" value="InterPro"/>
</dbReference>
<keyword evidence="2" id="KW-0201">Cytochrome c-type biogenesis</keyword>
<dbReference type="OrthoDB" id="9799347at2"/>
<dbReference type="PROSITE" id="PS51352">
    <property type="entry name" value="THIOREDOXIN_2"/>
    <property type="match status" value="1"/>
</dbReference>
<keyword evidence="4" id="KW-0676">Redox-active center</keyword>
<keyword evidence="8" id="KW-1185">Reference proteome</keyword>
<dbReference type="GO" id="GO:0017004">
    <property type="term" value="P:cytochrome complex assembly"/>
    <property type="evidence" value="ECO:0007669"/>
    <property type="project" value="UniProtKB-KW"/>
</dbReference>
<dbReference type="InterPro" id="IPR017937">
    <property type="entry name" value="Thioredoxin_CS"/>
</dbReference>
<dbReference type="InterPro" id="IPR001640">
    <property type="entry name" value="Lgt"/>
</dbReference>
<dbReference type="Pfam" id="PF08534">
    <property type="entry name" value="Redoxin"/>
    <property type="match status" value="1"/>
</dbReference>
<dbReference type="CDD" id="cd02966">
    <property type="entry name" value="TlpA_like_family"/>
    <property type="match status" value="1"/>
</dbReference>
<keyword evidence="5" id="KW-0472">Membrane</keyword>
<sequence length="293" mass="31739">MPPVISLGGLLIQTPRLALLVFAVLMVWLTNRLGRRWGGGDTALGGQVERMFVAGVVGARFVYVGEHFSAYRPHFLNAFYFWQTGYTIWGGFVFAILYLGWAIWRGGLSPQQVRLISAIGVPLSALYIASLAMIGQFGPADQLRVGSRLPHSGFVTVGGRQVNLAELRGGPAVINIWATWCLPCREEMPLLSRTYAREGHGKFALVGVDLAEPASRVQAFLGQTPVSYPIWVDPTDAAGNQAKSPSTALFARTGGFAVPTTIFVGRRGIIKAIYVGKLTAATLAVNLQKIHTR</sequence>
<evidence type="ECO:0000256" key="4">
    <source>
        <dbReference type="ARBA" id="ARBA00023284"/>
    </source>
</evidence>
<evidence type="ECO:0000259" key="6">
    <source>
        <dbReference type="PROSITE" id="PS51352"/>
    </source>
</evidence>
<feature type="transmembrane region" description="Helical" evidence="5">
    <location>
        <begin position="79"/>
        <end position="103"/>
    </location>
</feature>
<name>A0A0D6PIG8_9PROT</name>
<dbReference type="PANTHER" id="PTHR42852">
    <property type="entry name" value="THIOL:DISULFIDE INTERCHANGE PROTEIN DSBE"/>
    <property type="match status" value="1"/>
</dbReference>
<evidence type="ECO:0000256" key="1">
    <source>
        <dbReference type="ARBA" id="ARBA00004196"/>
    </source>
</evidence>
<dbReference type="EMBL" id="BANC01000076">
    <property type="protein sequence ID" value="GAN81161.1"/>
    <property type="molecule type" value="Genomic_DNA"/>
</dbReference>
<dbReference type="InterPro" id="IPR036249">
    <property type="entry name" value="Thioredoxin-like_sf"/>
</dbReference>
<dbReference type="GO" id="GO:0015036">
    <property type="term" value="F:disulfide oxidoreductase activity"/>
    <property type="evidence" value="ECO:0007669"/>
    <property type="project" value="UniProtKB-ARBA"/>
</dbReference>
<dbReference type="RefSeq" id="WP_048879543.1">
    <property type="nucleotide sequence ID" value="NZ_BANC01000076.1"/>
</dbReference>
<dbReference type="InterPro" id="IPR013740">
    <property type="entry name" value="Redoxin"/>
</dbReference>
<proteinExistence type="predicted"/>
<dbReference type="GO" id="GO:0008961">
    <property type="term" value="F:phosphatidylglycerol-prolipoprotein diacylglyceryl transferase activity"/>
    <property type="evidence" value="ECO:0007669"/>
    <property type="project" value="InterPro"/>
</dbReference>
<reference evidence="7 8" key="1">
    <citation type="submission" date="2012-11" db="EMBL/GenBank/DDBJ databases">
        <title>Whole genome sequence of Acidocella aminolytica 101 = DSM 11237.</title>
        <authorList>
            <person name="Azuma Y."/>
            <person name="Higashiura N."/>
            <person name="Hirakawa H."/>
            <person name="Matsushita K."/>
        </authorList>
    </citation>
    <scope>NUCLEOTIDE SEQUENCE [LARGE SCALE GENOMIC DNA]</scope>
    <source>
        <strain evidence="8">101 / DSM 11237</strain>
    </source>
</reference>
<dbReference type="SUPFAM" id="SSF52833">
    <property type="entry name" value="Thioredoxin-like"/>
    <property type="match status" value="1"/>
</dbReference>
<dbReference type="Pfam" id="PF01790">
    <property type="entry name" value="LGT"/>
    <property type="match status" value="1"/>
</dbReference>
<protein>
    <submittedName>
        <fullName evidence="7">Alkyl hydroperoxide reductase/thiol:disulfide interchange protein</fullName>
    </submittedName>
</protein>
<organism evidence="7 8">
    <name type="scientific">Acidocella aminolytica 101 = DSM 11237</name>
    <dbReference type="NCBI Taxonomy" id="1120923"/>
    <lineage>
        <taxon>Bacteria</taxon>
        <taxon>Pseudomonadati</taxon>
        <taxon>Pseudomonadota</taxon>
        <taxon>Alphaproteobacteria</taxon>
        <taxon>Acetobacterales</taxon>
        <taxon>Acidocellaceae</taxon>
        <taxon>Acidocella</taxon>
    </lineage>
</organism>
<feature type="domain" description="Thioredoxin" evidence="6">
    <location>
        <begin position="143"/>
        <end position="292"/>
    </location>
</feature>
<keyword evidence="5" id="KW-0812">Transmembrane</keyword>
<evidence type="ECO:0000313" key="8">
    <source>
        <dbReference type="Proteomes" id="UP000032668"/>
    </source>
</evidence>
<accession>A0A0D6PIG8</accession>
<dbReference type="InterPro" id="IPR013766">
    <property type="entry name" value="Thioredoxin_domain"/>
</dbReference>
<keyword evidence="5" id="KW-1133">Transmembrane helix</keyword>
<keyword evidence="3" id="KW-1015">Disulfide bond</keyword>
<comment type="subcellular location">
    <subcellularLocation>
        <location evidence="1">Cell envelope</location>
    </subcellularLocation>
</comment>
<evidence type="ECO:0000313" key="7">
    <source>
        <dbReference type="EMBL" id="GAN81161.1"/>
    </source>
</evidence>
<dbReference type="PROSITE" id="PS00194">
    <property type="entry name" value="THIOREDOXIN_1"/>
    <property type="match status" value="1"/>
</dbReference>
<feature type="transmembrane region" description="Helical" evidence="5">
    <location>
        <begin position="6"/>
        <end position="29"/>
    </location>
</feature>
<dbReference type="STRING" id="1120923.SAMN02746095_02604"/>
<feature type="transmembrane region" description="Helical" evidence="5">
    <location>
        <begin position="115"/>
        <end position="134"/>
    </location>
</feature>
<dbReference type="GO" id="GO:0030313">
    <property type="term" value="C:cell envelope"/>
    <property type="evidence" value="ECO:0007669"/>
    <property type="project" value="UniProtKB-SubCell"/>
</dbReference>
<evidence type="ECO:0000256" key="3">
    <source>
        <dbReference type="ARBA" id="ARBA00023157"/>
    </source>
</evidence>
<dbReference type="AlphaFoldDB" id="A0A0D6PIG8"/>
<comment type="caution">
    <text evidence="7">The sequence shown here is derived from an EMBL/GenBank/DDBJ whole genome shotgun (WGS) entry which is preliminary data.</text>
</comment>
<evidence type="ECO:0000256" key="2">
    <source>
        <dbReference type="ARBA" id="ARBA00022748"/>
    </source>
</evidence>
<dbReference type="Proteomes" id="UP000032668">
    <property type="component" value="Unassembled WGS sequence"/>
</dbReference>
<gene>
    <name evidence="7" type="ORF">Aam_078_038</name>
</gene>
<evidence type="ECO:0000256" key="5">
    <source>
        <dbReference type="SAM" id="Phobius"/>
    </source>
</evidence>
<dbReference type="Gene3D" id="3.40.30.10">
    <property type="entry name" value="Glutaredoxin"/>
    <property type="match status" value="1"/>
</dbReference>
<dbReference type="GO" id="GO:0042158">
    <property type="term" value="P:lipoprotein biosynthetic process"/>
    <property type="evidence" value="ECO:0007669"/>
    <property type="project" value="InterPro"/>
</dbReference>